<dbReference type="EMBL" id="KU164872">
    <property type="protein sequence ID" value="ANS57774.1"/>
    <property type="molecule type" value="Genomic_DNA"/>
</dbReference>
<reference evidence="2" key="1">
    <citation type="submission" date="2015-11" db="EMBL/GenBank/DDBJ databases">
        <title>Complete mitochondrial and plastid genomes of the freshwater brown alga Pleurocladia lacustris A. Braun and its phylogenetic placement in the Phaeophyceae.</title>
        <authorList>
            <person name="Wang X."/>
            <person name="Wehr J.D."/>
            <person name="Karol K.G."/>
        </authorList>
    </citation>
    <scope>NUCLEOTIDE SEQUENCE</scope>
    <source>
        <strain evidence="2">Sa2</strain>
        <strain evidence="3">SAG 25.93</strain>
    </source>
</reference>
<accession>A0A1I9LVL0</accession>
<keyword evidence="2" id="KW-0150">Chloroplast</keyword>
<dbReference type="RefSeq" id="YP_009327023.1">
    <property type="nucleotide sequence ID" value="NC_032045.1"/>
</dbReference>
<dbReference type="EMBL" id="KU164871">
    <property type="protein sequence ID" value="ANS57630.1"/>
    <property type="molecule type" value="Genomic_DNA"/>
</dbReference>
<sequence>MNDMMIFIIISIVLNILLISIILIRSPNEISLKENLTPFNFFASSSSAEKSIDNLIIVLITFYFLLALIHIIQGFF</sequence>
<feature type="transmembrane region" description="Helical" evidence="1">
    <location>
        <begin position="6"/>
        <end position="24"/>
    </location>
</feature>
<evidence type="ECO:0000313" key="3">
    <source>
        <dbReference type="EMBL" id="ANS57774.1"/>
    </source>
</evidence>
<proteinExistence type="predicted"/>
<keyword evidence="1" id="KW-0812">Transmembrane</keyword>
<protein>
    <submittedName>
        <fullName evidence="2">Uncharacterized protein</fullName>
    </submittedName>
</protein>
<geneLocation type="chloroplast" evidence="2"/>
<evidence type="ECO:0000313" key="2">
    <source>
        <dbReference type="EMBL" id="ANS57630.1"/>
    </source>
</evidence>
<dbReference type="AlphaFoldDB" id="A0A1I9LVL0"/>
<keyword evidence="2" id="KW-0934">Plastid</keyword>
<evidence type="ECO:0000256" key="1">
    <source>
        <dbReference type="SAM" id="Phobius"/>
    </source>
</evidence>
<feature type="transmembrane region" description="Helical" evidence="1">
    <location>
        <begin position="55"/>
        <end position="75"/>
    </location>
</feature>
<name>A0A1I9LVL0_9PHAE</name>
<organism evidence="2">
    <name type="scientific">Pleurocladia lacustris</name>
    <dbReference type="NCBI Taxonomy" id="246121"/>
    <lineage>
        <taxon>Eukaryota</taxon>
        <taxon>Sar</taxon>
        <taxon>Stramenopiles</taxon>
        <taxon>Ochrophyta</taxon>
        <taxon>PX clade</taxon>
        <taxon>Phaeophyceae</taxon>
        <taxon>Ectocarpales</taxon>
        <taxon>Chordariaceae</taxon>
        <taxon>Pleurocladia</taxon>
    </lineage>
</organism>
<dbReference type="GeneID" id="30512205"/>
<keyword evidence="1" id="KW-1133">Transmembrane helix</keyword>
<keyword evidence="1" id="KW-0472">Membrane</keyword>